<sequence>MSSLRIKPAKLSDQIVQQLEHMLLEGTFTPGQKLPPERELALQFDVSRPSLREAIQKLEAKGLVSRRQGGGTYVCENLAVGLTDPLFALIGRHPESQFDLLEFRHALEGICAYYAALRGTQADFELIKQRYEEICAAQQQQDLDAEARSVGQFYSAVAEASHNVVLLHLVRGLTPLVEQNIKLNLEVLREKEGIVSQLNSHRHRLMQAVINGEPEQARQASNSHLAFIEEALLEADRERSRIERSLRRSQQSE</sequence>
<dbReference type="PROSITE" id="PS50949">
    <property type="entry name" value="HTH_GNTR"/>
    <property type="match status" value="1"/>
</dbReference>
<dbReference type="RefSeq" id="WP_046519071.1">
    <property type="nucleotide sequence ID" value="NZ_LAVS01000007.1"/>
</dbReference>
<evidence type="ECO:0000313" key="8">
    <source>
        <dbReference type="EMBL" id="RRJ21272.1"/>
    </source>
</evidence>
<feature type="domain" description="HTH gntR-type" evidence="7">
    <location>
        <begin position="9"/>
        <end position="77"/>
    </location>
</feature>
<dbReference type="SMART" id="SM00345">
    <property type="entry name" value="HTH_GNTR"/>
    <property type="match status" value="1"/>
</dbReference>
<dbReference type="NCBIfam" id="NF007001">
    <property type="entry name" value="PRK09464.1"/>
    <property type="match status" value="1"/>
</dbReference>
<organism evidence="8 9">
    <name type="scientific">Rheinheimera mesophila</name>
    <dbReference type="NCBI Taxonomy" id="1547515"/>
    <lineage>
        <taxon>Bacteria</taxon>
        <taxon>Pseudomonadati</taxon>
        <taxon>Pseudomonadota</taxon>
        <taxon>Gammaproteobacteria</taxon>
        <taxon>Chromatiales</taxon>
        <taxon>Chromatiaceae</taxon>
        <taxon>Rheinheimera</taxon>
    </lineage>
</organism>
<dbReference type="Pfam" id="PF00392">
    <property type="entry name" value="GntR"/>
    <property type="match status" value="1"/>
</dbReference>
<dbReference type="InterPro" id="IPR036390">
    <property type="entry name" value="WH_DNA-bd_sf"/>
</dbReference>
<dbReference type="PRINTS" id="PR00035">
    <property type="entry name" value="HTHGNTR"/>
</dbReference>
<evidence type="ECO:0000256" key="6">
    <source>
        <dbReference type="ARBA" id="ARBA00039592"/>
    </source>
</evidence>
<name>A0A3P3QJB6_9GAMM</name>
<dbReference type="InterPro" id="IPR011711">
    <property type="entry name" value="GntR_C"/>
</dbReference>
<proteinExistence type="predicted"/>
<keyword evidence="3" id="KW-0238">DNA-binding</keyword>
<evidence type="ECO:0000256" key="5">
    <source>
        <dbReference type="ARBA" id="ARBA00037357"/>
    </source>
</evidence>
<evidence type="ECO:0000256" key="3">
    <source>
        <dbReference type="ARBA" id="ARBA00023125"/>
    </source>
</evidence>
<dbReference type="InterPro" id="IPR000524">
    <property type="entry name" value="Tscrpt_reg_HTH_GntR"/>
</dbReference>
<dbReference type="SUPFAM" id="SSF48008">
    <property type="entry name" value="GntR ligand-binding domain-like"/>
    <property type="match status" value="1"/>
</dbReference>
<dbReference type="Gene3D" id="1.20.120.530">
    <property type="entry name" value="GntR ligand-binding domain-like"/>
    <property type="match status" value="1"/>
</dbReference>
<keyword evidence="9" id="KW-1185">Reference proteome</keyword>
<dbReference type="OrthoDB" id="5450856at2"/>
<evidence type="ECO:0000256" key="1">
    <source>
        <dbReference type="ARBA" id="ARBA00022491"/>
    </source>
</evidence>
<keyword evidence="2" id="KW-0805">Transcription regulation</keyword>
<protein>
    <recommendedName>
        <fullName evidence="6">Pyruvate dehydrogenase complex repressor</fullName>
    </recommendedName>
</protein>
<reference evidence="8 9" key="1">
    <citation type="submission" date="2018-11" db="EMBL/GenBank/DDBJ databases">
        <title>Draft genome analysis of Rheinheimera mesophila isolated from an industrial waste site.</title>
        <authorList>
            <person name="Yu Q."/>
            <person name="Qi Y."/>
            <person name="Zhang H."/>
            <person name="Lu Y."/>
            <person name="Pu J."/>
        </authorList>
    </citation>
    <scope>NUCLEOTIDE SEQUENCE [LARGE SCALE GENOMIC DNA]</scope>
    <source>
        <strain evidence="8 9">IITR13</strain>
    </source>
</reference>
<dbReference type="GO" id="GO:0003700">
    <property type="term" value="F:DNA-binding transcription factor activity"/>
    <property type="evidence" value="ECO:0007669"/>
    <property type="project" value="InterPro"/>
</dbReference>
<accession>A0A3P3QJB6</accession>
<dbReference type="Pfam" id="PF07729">
    <property type="entry name" value="FCD"/>
    <property type="match status" value="1"/>
</dbReference>
<evidence type="ECO:0000256" key="2">
    <source>
        <dbReference type="ARBA" id="ARBA00023015"/>
    </source>
</evidence>
<keyword evidence="4" id="KW-0804">Transcription</keyword>
<gene>
    <name evidence="8" type="primary">pdhR</name>
    <name evidence="8" type="ORF">EIK76_10350</name>
</gene>
<dbReference type="EMBL" id="RRCF01000002">
    <property type="protein sequence ID" value="RRJ21272.1"/>
    <property type="molecule type" value="Genomic_DNA"/>
</dbReference>
<comment type="caution">
    <text evidence="8">The sequence shown here is derived from an EMBL/GenBank/DDBJ whole genome shotgun (WGS) entry which is preliminary data.</text>
</comment>
<evidence type="ECO:0000256" key="4">
    <source>
        <dbReference type="ARBA" id="ARBA00023163"/>
    </source>
</evidence>
<evidence type="ECO:0000313" key="9">
    <source>
        <dbReference type="Proteomes" id="UP000276260"/>
    </source>
</evidence>
<dbReference type="PANTHER" id="PTHR43537:SF34">
    <property type="entry name" value="PYRUVATE DEHYDROGENASE COMPLEX REPRESSOR"/>
    <property type="match status" value="1"/>
</dbReference>
<dbReference type="PANTHER" id="PTHR43537">
    <property type="entry name" value="TRANSCRIPTIONAL REGULATOR, GNTR FAMILY"/>
    <property type="match status" value="1"/>
</dbReference>
<comment type="function">
    <text evidence="5">Transcriptional repressor for the pyruvate dehydrogenase complex genes aceEF and lpd.</text>
</comment>
<dbReference type="SUPFAM" id="SSF46785">
    <property type="entry name" value="Winged helix' DNA-binding domain"/>
    <property type="match status" value="1"/>
</dbReference>
<dbReference type="InterPro" id="IPR036388">
    <property type="entry name" value="WH-like_DNA-bd_sf"/>
</dbReference>
<dbReference type="AlphaFoldDB" id="A0A3P3QJB6"/>
<dbReference type="GO" id="GO:0003677">
    <property type="term" value="F:DNA binding"/>
    <property type="evidence" value="ECO:0007669"/>
    <property type="project" value="UniProtKB-KW"/>
</dbReference>
<evidence type="ECO:0000259" key="7">
    <source>
        <dbReference type="PROSITE" id="PS50949"/>
    </source>
</evidence>
<dbReference type="Gene3D" id="1.10.10.10">
    <property type="entry name" value="Winged helix-like DNA-binding domain superfamily/Winged helix DNA-binding domain"/>
    <property type="match status" value="1"/>
</dbReference>
<dbReference type="InterPro" id="IPR008920">
    <property type="entry name" value="TF_FadR/GntR_C"/>
</dbReference>
<dbReference type="FunFam" id="1.10.10.10:FF:000048">
    <property type="entry name" value="Pyruvate dehydrogenase complex transcriptional repressor"/>
    <property type="match status" value="1"/>
</dbReference>
<dbReference type="SMART" id="SM00895">
    <property type="entry name" value="FCD"/>
    <property type="match status" value="1"/>
</dbReference>
<keyword evidence="8" id="KW-0670">Pyruvate</keyword>
<dbReference type="CDD" id="cd07377">
    <property type="entry name" value="WHTH_GntR"/>
    <property type="match status" value="1"/>
</dbReference>
<dbReference type="Proteomes" id="UP000276260">
    <property type="component" value="Unassembled WGS sequence"/>
</dbReference>
<keyword evidence="1" id="KW-0678">Repressor</keyword>